<keyword evidence="11" id="KW-1185">Reference proteome</keyword>
<organism evidence="10 11">
    <name type="scientific">Orchesella dallaii</name>
    <dbReference type="NCBI Taxonomy" id="48710"/>
    <lineage>
        <taxon>Eukaryota</taxon>
        <taxon>Metazoa</taxon>
        <taxon>Ecdysozoa</taxon>
        <taxon>Arthropoda</taxon>
        <taxon>Hexapoda</taxon>
        <taxon>Collembola</taxon>
        <taxon>Entomobryomorpha</taxon>
        <taxon>Entomobryoidea</taxon>
        <taxon>Orchesellidae</taxon>
        <taxon>Orchesellinae</taxon>
        <taxon>Orchesella</taxon>
    </lineage>
</organism>
<dbReference type="SUPFAM" id="SSF53254">
    <property type="entry name" value="Phosphoglycerate mutase-like"/>
    <property type="match status" value="1"/>
</dbReference>
<evidence type="ECO:0000256" key="1">
    <source>
        <dbReference type="ARBA" id="ARBA00000032"/>
    </source>
</evidence>
<evidence type="ECO:0000256" key="4">
    <source>
        <dbReference type="ARBA" id="ARBA00022729"/>
    </source>
</evidence>
<reference evidence="10 11" key="1">
    <citation type="submission" date="2024-08" db="EMBL/GenBank/DDBJ databases">
        <authorList>
            <person name="Cucini C."/>
            <person name="Frati F."/>
        </authorList>
    </citation>
    <scope>NUCLEOTIDE SEQUENCE [LARGE SCALE GENOMIC DNA]</scope>
</reference>
<keyword evidence="6" id="KW-1015">Disulfide bond</keyword>
<feature type="signal peptide" evidence="9">
    <location>
        <begin position="1"/>
        <end position="21"/>
    </location>
</feature>
<dbReference type="CDD" id="cd07061">
    <property type="entry name" value="HP_HAP_like"/>
    <property type="match status" value="1"/>
</dbReference>
<evidence type="ECO:0000256" key="8">
    <source>
        <dbReference type="SAM" id="Phobius"/>
    </source>
</evidence>
<dbReference type="PROSITE" id="PS00778">
    <property type="entry name" value="HIS_ACID_PHOSPHAT_2"/>
    <property type="match status" value="1"/>
</dbReference>
<dbReference type="PANTHER" id="PTHR11567:SF211">
    <property type="entry name" value="PROSTATIC ACID PHOSPHATASE"/>
    <property type="match status" value="1"/>
</dbReference>
<evidence type="ECO:0000256" key="2">
    <source>
        <dbReference type="ARBA" id="ARBA00005375"/>
    </source>
</evidence>
<dbReference type="PROSITE" id="PS00616">
    <property type="entry name" value="HIS_ACID_PHOSPHAT_1"/>
    <property type="match status" value="1"/>
</dbReference>
<feature type="chain" id="PRO_5046889906" description="acid phosphatase" evidence="9">
    <location>
        <begin position="22"/>
        <end position="477"/>
    </location>
</feature>
<keyword evidence="8" id="KW-0812">Transmembrane</keyword>
<name>A0ABP1QJQ0_9HEXA</name>
<dbReference type="EC" id="3.1.3.2" evidence="3"/>
<proteinExistence type="inferred from homology"/>
<comment type="similarity">
    <text evidence="2">Belongs to the histidine acid phosphatase family.</text>
</comment>
<accession>A0ABP1QJQ0</accession>
<dbReference type="Pfam" id="PF00328">
    <property type="entry name" value="His_Phos_2"/>
    <property type="match status" value="1"/>
</dbReference>
<evidence type="ECO:0000256" key="6">
    <source>
        <dbReference type="ARBA" id="ARBA00023157"/>
    </source>
</evidence>
<dbReference type="InterPro" id="IPR029033">
    <property type="entry name" value="His_PPase_superfam"/>
</dbReference>
<dbReference type="Proteomes" id="UP001642540">
    <property type="component" value="Unassembled WGS sequence"/>
</dbReference>
<dbReference type="InterPro" id="IPR000560">
    <property type="entry name" value="His_Pase_clade-2"/>
</dbReference>
<keyword evidence="7" id="KW-0325">Glycoprotein</keyword>
<comment type="caution">
    <text evidence="10">The sequence shown here is derived from an EMBL/GenBank/DDBJ whole genome shotgun (WGS) entry which is preliminary data.</text>
</comment>
<feature type="transmembrane region" description="Helical" evidence="8">
    <location>
        <begin position="435"/>
        <end position="459"/>
    </location>
</feature>
<keyword evidence="8" id="KW-1133">Transmembrane helix</keyword>
<dbReference type="InterPro" id="IPR033379">
    <property type="entry name" value="Acid_Pase_AS"/>
</dbReference>
<dbReference type="EMBL" id="CAXLJM020000031">
    <property type="protein sequence ID" value="CAL8098913.1"/>
    <property type="molecule type" value="Genomic_DNA"/>
</dbReference>
<evidence type="ECO:0000256" key="5">
    <source>
        <dbReference type="ARBA" id="ARBA00022801"/>
    </source>
</evidence>
<keyword evidence="8" id="KW-0472">Membrane</keyword>
<comment type="catalytic activity">
    <reaction evidence="1">
        <text>a phosphate monoester + H2O = an alcohol + phosphate</text>
        <dbReference type="Rhea" id="RHEA:15017"/>
        <dbReference type="ChEBI" id="CHEBI:15377"/>
        <dbReference type="ChEBI" id="CHEBI:30879"/>
        <dbReference type="ChEBI" id="CHEBI:43474"/>
        <dbReference type="ChEBI" id="CHEBI:67140"/>
        <dbReference type="EC" id="3.1.3.2"/>
    </reaction>
</comment>
<evidence type="ECO:0000256" key="7">
    <source>
        <dbReference type="ARBA" id="ARBA00023180"/>
    </source>
</evidence>
<evidence type="ECO:0000256" key="9">
    <source>
        <dbReference type="SAM" id="SignalP"/>
    </source>
</evidence>
<gene>
    <name evidence="10" type="ORF">ODALV1_LOCUS10089</name>
</gene>
<keyword evidence="4 9" id="KW-0732">Signal</keyword>
<evidence type="ECO:0000256" key="3">
    <source>
        <dbReference type="ARBA" id="ARBA00012646"/>
    </source>
</evidence>
<dbReference type="Gene3D" id="3.40.50.1240">
    <property type="entry name" value="Phosphoglycerate mutase-like"/>
    <property type="match status" value="1"/>
</dbReference>
<dbReference type="PANTHER" id="PTHR11567">
    <property type="entry name" value="ACID PHOSPHATASE-RELATED"/>
    <property type="match status" value="1"/>
</dbReference>
<keyword evidence="5" id="KW-0378">Hydrolase</keyword>
<evidence type="ECO:0000313" key="11">
    <source>
        <dbReference type="Proteomes" id="UP001642540"/>
    </source>
</evidence>
<dbReference type="InterPro" id="IPR050645">
    <property type="entry name" value="Histidine_acid_phosphatase"/>
</dbReference>
<sequence>MFQINWKLCMFTISNVIFVNAISSITSTKDLSTLQLVQIISRHGDRAPIHPFPTDVYRNASVYSLNGWGELTEVGAKQVYELGVYLRQRYGGFLPRKYLKRDFLILSSDVDRAIMSAEANLAGLYELGPVPRSRDIFKEWQPVPIHTIPEEDDNLINTGFNCPRYKTLINQYMNSDELKKLNEDNKEFLDFIQKKSGMETVATLEDTFQVQDALRCQRFHNLTLPDWVNNTVYDQLQYFKSLSFTWKVATEEMKRLKVGPLLERLVGEMRAKVDAATLILDDEGFSPYEDASAYRKMYIYSGHDSTISGVLHTLNLFQPHIPVYAAALLIELHRKPDTGEFFIEFYYRNDTTVEPYRLDTSAVCGSPCLYESFSAFASKFIPMNWNQECQLQSTQSLSPSSGAPRLLLMSSSSDNGGQDLTLSAMHPLGITAPGLLGFVLAVIAITSLLVSTILLSSFLREKQRAMQYPLNAYQHLG</sequence>
<protein>
    <recommendedName>
        <fullName evidence="3">acid phosphatase</fullName>
        <ecNumber evidence="3">3.1.3.2</ecNumber>
    </recommendedName>
</protein>
<evidence type="ECO:0000313" key="10">
    <source>
        <dbReference type="EMBL" id="CAL8098913.1"/>
    </source>
</evidence>